<gene>
    <name evidence="3" type="ORF">OG327_30690</name>
</gene>
<feature type="region of interest" description="Disordered" evidence="1">
    <location>
        <begin position="100"/>
        <end position="130"/>
    </location>
</feature>
<evidence type="ECO:0000259" key="2">
    <source>
        <dbReference type="Pfam" id="PF01966"/>
    </source>
</evidence>
<sequence>MARTRVPEPELPYVSSVPELMDLLHGCPDDRALRTAALLRRSHPFDKELQIAGLLHDIGRMLRPGEGVAHAARAAEAIRPLLGDRVARLVRLHASAGADRRYGEDGADGPHPVRGNGGRPGEDGRYEAHGADGADGGAVATLRHAHEAAAVSCLDAGVLEDWRPLLELVSAGARAGNATGPLGVPRGPVAGRS</sequence>
<proteinExistence type="predicted"/>
<reference evidence="3" key="1">
    <citation type="submission" date="2022-10" db="EMBL/GenBank/DDBJ databases">
        <title>The complete genomes of actinobacterial strains from the NBC collection.</title>
        <authorList>
            <person name="Joergensen T.S."/>
            <person name="Alvarez Arevalo M."/>
            <person name="Sterndorff E.B."/>
            <person name="Faurdal D."/>
            <person name="Vuksanovic O."/>
            <person name="Mourched A.-S."/>
            <person name="Charusanti P."/>
            <person name="Shaw S."/>
            <person name="Blin K."/>
            <person name="Weber T."/>
        </authorList>
    </citation>
    <scope>NUCLEOTIDE SEQUENCE</scope>
    <source>
        <strain evidence="3">NBC_00049</strain>
    </source>
</reference>
<dbReference type="InterPro" id="IPR006674">
    <property type="entry name" value="HD_domain"/>
</dbReference>
<organism evidence="3">
    <name type="scientific">Streptomyces sp. NBC_00049</name>
    <dbReference type="NCBI Taxonomy" id="2903617"/>
    <lineage>
        <taxon>Bacteria</taxon>
        <taxon>Bacillati</taxon>
        <taxon>Actinomycetota</taxon>
        <taxon>Actinomycetes</taxon>
        <taxon>Kitasatosporales</taxon>
        <taxon>Streptomycetaceae</taxon>
        <taxon>Streptomyces</taxon>
    </lineage>
</organism>
<dbReference type="AlphaFoldDB" id="A0AAU2JWZ2"/>
<feature type="domain" description="HD" evidence="2">
    <location>
        <begin position="35"/>
        <end position="97"/>
    </location>
</feature>
<accession>A0AAU2JWZ2</accession>
<dbReference type="Pfam" id="PF01966">
    <property type="entry name" value="HD"/>
    <property type="match status" value="1"/>
</dbReference>
<evidence type="ECO:0000313" key="3">
    <source>
        <dbReference type="EMBL" id="WTU77345.1"/>
    </source>
</evidence>
<dbReference type="SUPFAM" id="SSF109604">
    <property type="entry name" value="HD-domain/PDEase-like"/>
    <property type="match status" value="1"/>
</dbReference>
<name>A0AAU2JWZ2_9ACTN</name>
<evidence type="ECO:0000256" key="1">
    <source>
        <dbReference type="SAM" id="MobiDB-lite"/>
    </source>
</evidence>
<dbReference type="Gene3D" id="1.10.3210.10">
    <property type="entry name" value="Hypothetical protein af1432"/>
    <property type="match status" value="1"/>
</dbReference>
<feature type="compositionally biased region" description="Basic and acidic residues" evidence="1">
    <location>
        <begin position="120"/>
        <end position="130"/>
    </location>
</feature>
<protein>
    <submittedName>
        <fullName evidence="3">HD domain-containing protein</fullName>
    </submittedName>
</protein>
<dbReference type="EMBL" id="CP108264">
    <property type="protein sequence ID" value="WTU77345.1"/>
    <property type="molecule type" value="Genomic_DNA"/>
</dbReference>